<keyword evidence="2" id="KW-1185">Reference proteome</keyword>
<evidence type="ECO:0000313" key="1">
    <source>
        <dbReference type="EMBL" id="VEL19195.1"/>
    </source>
</evidence>
<protein>
    <submittedName>
        <fullName evidence="1">Uncharacterized protein</fullName>
    </submittedName>
</protein>
<accession>A0A448WSJ7</accession>
<gene>
    <name evidence="1" type="ORF">PXEA_LOCUS12635</name>
</gene>
<dbReference type="AlphaFoldDB" id="A0A448WSJ7"/>
<name>A0A448WSJ7_9PLAT</name>
<dbReference type="OrthoDB" id="6119749at2759"/>
<comment type="caution">
    <text evidence="1">The sequence shown here is derived from an EMBL/GenBank/DDBJ whole genome shotgun (WGS) entry which is preliminary data.</text>
</comment>
<proteinExistence type="predicted"/>
<evidence type="ECO:0000313" key="2">
    <source>
        <dbReference type="Proteomes" id="UP000784294"/>
    </source>
</evidence>
<dbReference type="EMBL" id="CAAALY010040566">
    <property type="protein sequence ID" value="VEL19195.1"/>
    <property type="molecule type" value="Genomic_DNA"/>
</dbReference>
<reference evidence="1" key="1">
    <citation type="submission" date="2018-11" db="EMBL/GenBank/DDBJ databases">
        <authorList>
            <consortium name="Pathogen Informatics"/>
        </authorList>
    </citation>
    <scope>NUCLEOTIDE SEQUENCE</scope>
</reference>
<organism evidence="1 2">
    <name type="scientific">Protopolystoma xenopodis</name>
    <dbReference type="NCBI Taxonomy" id="117903"/>
    <lineage>
        <taxon>Eukaryota</taxon>
        <taxon>Metazoa</taxon>
        <taxon>Spiralia</taxon>
        <taxon>Lophotrochozoa</taxon>
        <taxon>Platyhelminthes</taxon>
        <taxon>Monogenea</taxon>
        <taxon>Polyopisthocotylea</taxon>
        <taxon>Polystomatidea</taxon>
        <taxon>Polystomatidae</taxon>
        <taxon>Protopolystoma</taxon>
    </lineage>
</organism>
<dbReference type="Proteomes" id="UP000784294">
    <property type="component" value="Unassembled WGS sequence"/>
</dbReference>
<sequence>MDVYTLLRIGSGGIANARRMEPSYFTSLPTRHEEVNKFECSSFYSINYSDCRQKYSGETERTINTKIKEDQRLCGKMDTERSEI</sequence>